<evidence type="ECO:0000313" key="3">
    <source>
        <dbReference type="Proteomes" id="UP000813463"/>
    </source>
</evidence>
<feature type="chain" id="PRO_5047122711" evidence="1">
    <location>
        <begin position="23"/>
        <end position="218"/>
    </location>
</feature>
<gene>
    <name evidence="4" type="primary">LOC110782769</name>
</gene>
<sequence>MTSFVLVIFAVIGQLALVPSHGAESPAELYWKAKLSNIPMPKLVKDSLELGTKDGISTKLNLMNYGHTNMDHDFERLAPLYKRGFTGAQLPQDGRVMYFTEEMLLKKLKMKLDLIKTDNEAKFLPKSKSVVSSNKLQMILNHLSVDPKSIAAQDIAKTVKECADNGVKGEVRYCATSLKGMVDYVNYKFGKNNNLKVTVLSMEHDIKSVMEYNIQKVQ</sequence>
<evidence type="ECO:0000256" key="1">
    <source>
        <dbReference type="SAM" id="SignalP"/>
    </source>
</evidence>
<dbReference type="Proteomes" id="UP000813463">
    <property type="component" value="Chromosome 4"/>
</dbReference>
<reference evidence="4" key="2">
    <citation type="submission" date="2025-08" db="UniProtKB">
        <authorList>
            <consortium name="RefSeq"/>
        </authorList>
    </citation>
    <scope>IDENTIFICATION</scope>
    <source>
        <tissue evidence="4">Leaf</tissue>
    </source>
</reference>
<organism evidence="3 4">
    <name type="scientific">Spinacia oleracea</name>
    <name type="common">Spinach</name>
    <dbReference type="NCBI Taxonomy" id="3562"/>
    <lineage>
        <taxon>Eukaryota</taxon>
        <taxon>Viridiplantae</taxon>
        <taxon>Streptophyta</taxon>
        <taxon>Embryophyta</taxon>
        <taxon>Tracheophyta</taxon>
        <taxon>Spermatophyta</taxon>
        <taxon>Magnoliopsida</taxon>
        <taxon>eudicotyledons</taxon>
        <taxon>Gunneridae</taxon>
        <taxon>Pentapetalae</taxon>
        <taxon>Caryophyllales</taxon>
        <taxon>Chenopodiaceae</taxon>
        <taxon>Chenopodioideae</taxon>
        <taxon>Anserineae</taxon>
        <taxon>Spinacia</taxon>
    </lineage>
</organism>
<dbReference type="InterPro" id="IPR004873">
    <property type="entry name" value="BURP_dom"/>
</dbReference>
<keyword evidence="1" id="KW-0732">Signal</keyword>
<feature type="domain" description="BURP" evidence="2">
    <location>
        <begin position="98"/>
        <end position="218"/>
    </location>
</feature>
<reference evidence="3" key="1">
    <citation type="journal article" date="2021" name="Nat. Commun.">
        <title>Genomic analyses provide insights into spinach domestication and the genetic basis of agronomic traits.</title>
        <authorList>
            <person name="Cai X."/>
            <person name="Sun X."/>
            <person name="Xu C."/>
            <person name="Sun H."/>
            <person name="Wang X."/>
            <person name="Ge C."/>
            <person name="Zhang Z."/>
            <person name="Wang Q."/>
            <person name="Fei Z."/>
            <person name="Jiao C."/>
            <person name="Wang Q."/>
        </authorList>
    </citation>
    <scope>NUCLEOTIDE SEQUENCE [LARGE SCALE GENOMIC DNA]</scope>
    <source>
        <strain evidence="3">cv. Varoflay</strain>
    </source>
</reference>
<dbReference type="GeneID" id="110782769"/>
<dbReference type="PROSITE" id="PS51277">
    <property type="entry name" value="BURP"/>
    <property type="match status" value="1"/>
</dbReference>
<dbReference type="PANTHER" id="PTHR31236:SF2">
    <property type="entry name" value="BURP DOMAIN PROTEIN RD22"/>
    <property type="match status" value="1"/>
</dbReference>
<proteinExistence type="predicted"/>
<evidence type="ECO:0000259" key="2">
    <source>
        <dbReference type="PROSITE" id="PS51277"/>
    </source>
</evidence>
<feature type="signal peptide" evidence="1">
    <location>
        <begin position="1"/>
        <end position="22"/>
    </location>
</feature>
<dbReference type="Pfam" id="PF03181">
    <property type="entry name" value="BURP"/>
    <property type="match status" value="1"/>
</dbReference>
<evidence type="ECO:0000313" key="4">
    <source>
        <dbReference type="RefSeq" id="XP_056699392.1"/>
    </source>
</evidence>
<dbReference type="RefSeq" id="XP_056699392.1">
    <property type="nucleotide sequence ID" value="XM_056843414.1"/>
</dbReference>
<accession>A0ABM3RUU9</accession>
<name>A0ABM3RUU9_SPIOL</name>
<protein>
    <submittedName>
        <fullName evidence="4">BURP domain protein RD22 isoform X1</fullName>
    </submittedName>
</protein>
<dbReference type="InterPro" id="IPR044816">
    <property type="entry name" value="BURP"/>
</dbReference>
<dbReference type="PANTHER" id="PTHR31236">
    <property type="entry name" value="BURP DOMAIN PROTEIN USPL1-LIKE"/>
    <property type="match status" value="1"/>
</dbReference>
<keyword evidence="3" id="KW-1185">Reference proteome</keyword>